<evidence type="ECO:0000256" key="4">
    <source>
        <dbReference type="PROSITE-ProRule" id="PRU00134"/>
    </source>
</evidence>
<feature type="domain" description="MYND-type" evidence="5">
    <location>
        <begin position="704"/>
        <end position="730"/>
    </location>
</feature>
<protein>
    <submittedName>
        <fullName evidence="6">MYND finger domain-containing protein</fullName>
    </submittedName>
</protein>
<proteinExistence type="predicted"/>
<dbReference type="GO" id="GO:0008270">
    <property type="term" value="F:zinc ion binding"/>
    <property type="evidence" value="ECO:0007669"/>
    <property type="project" value="UniProtKB-KW"/>
</dbReference>
<dbReference type="EMBL" id="LRBS01000010">
    <property type="protein sequence ID" value="OII78061.1"/>
    <property type="molecule type" value="Genomic_DNA"/>
</dbReference>
<evidence type="ECO:0000313" key="7">
    <source>
        <dbReference type="Proteomes" id="UP000186804"/>
    </source>
</evidence>
<dbReference type="OrthoDB" id="390933at2759"/>
<keyword evidence="2 4" id="KW-0863">Zinc-finger</keyword>
<dbReference type="Proteomes" id="UP000186804">
    <property type="component" value="Unassembled WGS sequence"/>
</dbReference>
<dbReference type="AlphaFoldDB" id="A0A1J4MYQ9"/>
<name>A0A1J4MYQ9_9CRYT</name>
<gene>
    <name evidence="6" type="ORF">cand_037090</name>
</gene>
<dbReference type="PROSITE" id="PS50865">
    <property type="entry name" value="ZF_MYND_2"/>
    <property type="match status" value="1"/>
</dbReference>
<comment type="caution">
    <text evidence="6">The sequence shown here is derived from an EMBL/GenBank/DDBJ whole genome shotgun (WGS) entry which is preliminary data.</text>
</comment>
<keyword evidence="1" id="KW-0479">Metal-binding</keyword>
<evidence type="ECO:0000256" key="3">
    <source>
        <dbReference type="ARBA" id="ARBA00022833"/>
    </source>
</evidence>
<evidence type="ECO:0000313" key="6">
    <source>
        <dbReference type="EMBL" id="OII78061.1"/>
    </source>
</evidence>
<keyword evidence="3" id="KW-0862">Zinc</keyword>
<keyword evidence="7" id="KW-1185">Reference proteome</keyword>
<accession>A0A1J4MYQ9</accession>
<dbReference type="InterPro" id="IPR002893">
    <property type="entry name" value="Znf_MYND"/>
</dbReference>
<dbReference type="GeneID" id="92367893"/>
<sequence length="867" mass="100211">MGFWLIKQKKKQKEVYTKTTSECLSNNESDTSGVHPLDNVSKIHHIKNEGKRKKRTIDSEVASLRVISRTASRVKLAESLRQPFLDYSPEKHPHITEANIDQLMFLASDKLAIKNSEMKKLIFSERMILQKMRGVCVYVKAKVPTIVSKYKLNETKDKDGDFGAKQLNLEKFAAQNLDCHLNVLENETRDIELDITNIHSILNLSGLEFINENDVSELIKIRRKLLHMKEELMSQIPNISPEFVVKGLLNLDPNKLIGMVSLLLSAIKEKYSDPSFWATIIHELWLFLILFQHSYLRTADLTTELSLPSLSDPTQNINGNIQKSQSFPDSFTAINYLLCGLVDTKIPGAIRLLVRLNAMYYFESRINAIILFCESSTMLWIDYMKVEALYNNMEALRICITVLSETQNVDIQQITMRIFFSKLTSVIFYHILTSPLFLIHDRHSSKLIIGYIEFLNECLLIGHSKDLLLKLSAEPFMIPSIADSVFGEGYKFFKYLDYNNCYNEKCLKSNLDNSLSTSVSSLMLNNKIKYNHIKETTDKDLNIWQAFAILCSPKYKEPILHSSLLMLIEIIYFAFVYEIPWNEKDLKTLLKSVSILHSHLKKTTMETEVESSLIPFLLEDTRMIRKYLTQLYKGLDIDLVKLQEWITDRRIKESALESADECSIKVPCFHPDCVRFTVGSRVKIGGKLDENLKPDSYEIDFRYCKNCLVASYCSNACQKAHWELSHSTTCGLMSRPPASIIFNSTVNWPLRIHIHYTSPNLVESDSISYIQDKYFEYLHNKLALVVFFDICFLSIPYQLSDTPISEGSYSCGLRQCTREECINNLEQGKNKPYNDREFEKKRRIIMYKVLHNDEKLQIPLVDDQKYT</sequence>
<reference evidence="6 7" key="1">
    <citation type="submission" date="2016-10" db="EMBL/GenBank/DDBJ databases">
        <title>Reductive evolution of mitochondrial metabolism and differential evolution of invasion-related proteins in Cryptosporidium.</title>
        <authorList>
            <person name="Liu S."/>
            <person name="Roellig D.M."/>
            <person name="Guo Y."/>
            <person name="Li N."/>
            <person name="Frace M.A."/>
            <person name="Tang K."/>
            <person name="Zhang L."/>
            <person name="Feng Y."/>
            <person name="Xiao L."/>
        </authorList>
    </citation>
    <scope>NUCLEOTIDE SEQUENCE [LARGE SCALE GENOMIC DNA]</scope>
    <source>
        <strain evidence="6">30847</strain>
    </source>
</reference>
<dbReference type="Gene3D" id="6.10.140.2220">
    <property type="match status" value="1"/>
</dbReference>
<evidence type="ECO:0000259" key="5">
    <source>
        <dbReference type="PROSITE" id="PS50865"/>
    </source>
</evidence>
<dbReference type="SUPFAM" id="SSF144232">
    <property type="entry name" value="HIT/MYND zinc finger-like"/>
    <property type="match status" value="1"/>
</dbReference>
<evidence type="ECO:0000256" key="2">
    <source>
        <dbReference type="ARBA" id="ARBA00022771"/>
    </source>
</evidence>
<dbReference type="VEuPathDB" id="CryptoDB:cand_037090"/>
<dbReference type="RefSeq" id="XP_067069907.1">
    <property type="nucleotide sequence ID" value="XM_067213934.1"/>
</dbReference>
<evidence type="ECO:0000256" key="1">
    <source>
        <dbReference type="ARBA" id="ARBA00022723"/>
    </source>
</evidence>
<dbReference type="Pfam" id="PF01753">
    <property type="entry name" value="zf-MYND"/>
    <property type="match status" value="1"/>
</dbReference>
<organism evidence="6 7">
    <name type="scientific">Cryptosporidium andersoni</name>
    <dbReference type="NCBI Taxonomy" id="117008"/>
    <lineage>
        <taxon>Eukaryota</taxon>
        <taxon>Sar</taxon>
        <taxon>Alveolata</taxon>
        <taxon>Apicomplexa</taxon>
        <taxon>Conoidasida</taxon>
        <taxon>Coccidia</taxon>
        <taxon>Eucoccidiorida</taxon>
        <taxon>Eimeriorina</taxon>
        <taxon>Cryptosporidiidae</taxon>
        <taxon>Cryptosporidium</taxon>
    </lineage>
</organism>